<dbReference type="InterPro" id="IPR011761">
    <property type="entry name" value="ATP-grasp"/>
</dbReference>
<evidence type="ECO:0000313" key="7">
    <source>
        <dbReference type="Proteomes" id="UP001596200"/>
    </source>
</evidence>
<evidence type="ECO:0000256" key="2">
    <source>
        <dbReference type="ARBA" id="ARBA00022741"/>
    </source>
</evidence>
<evidence type="ECO:0000256" key="1">
    <source>
        <dbReference type="ARBA" id="ARBA00022598"/>
    </source>
</evidence>
<dbReference type="EMBL" id="JBHSPU010000003">
    <property type="protein sequence ID" value="MFC5912605.1"/>
    <property type="molecule type" value="Genomic_DNA"/>
</dbReference>
<dbReference type="SUPFAM" id="SSF56059">
    <property type="entry name" value="Glutathione synthetase ATP-binding domain-like"/>
    <property type="match status" value="1"/>
</dbReference>
<dbReference type="RefSeq" id="WP_344513727.1">
    <property type="nucleotide sequence ID" value="NZ_BAAATU010000027.1"/>
</dbReference>
<dbReference type="PANTHER" id="PTHR43585">
    <property type="entry name" value="FUMIPYRROLE BIOSYNTHESIS PROTEIN C"/>
    <property type="match status" value="1"/>
</dbReference>
<dbReference type="Proteomes" id="UP001596200">
    <property type="component" value="Unassembled WGS sequence"/>
</dbReference>
<keyword evidence="2 4" id="KW-0547">Nucleotide-binding</keyword>
<dbReference type="InterPro" id="IPR052032">
    <property type="entry name" value="ATP-dep_AA_Ligase"/>
</dbReference>
<keyword evidence="7" id="KW-1185">Reference proteome</keyword>
<feature type="domain" description="ATP-grasp" evidence="5">
    <location>
        <begin position="118"/>
        <end position="316"/>
    </location>
</feature>
<dbReference type="Gene3D" id="3.30.470.20">
    <property type="entry name" value="ATP-grasp fold, B domain"/>
    <property type="match status" value="1"/>
</dbReference>
<gene>
    <name evidence="6" type="ORF">ACFP1B_04010</name>
</gene>
<keyword evidence="1" id="KW-0436">Ligase</keyword>
<reference evidence="7" key="1">
    <citation type="journal article" date="2019" name="Int. J. Syst. Evol. Microbiol.">
        <title>The Global Catalogue of Microorganisms (GCM) 10K type strain sequencing project: providing services to taxonomists for standard genome sequencing and annotation.</title>
        <authorList>
            <consortium name="The Broad Institute Genomics Platform"/>
            <consortium name="The Broad Institute Genome Sequencing Center for Infectious Disease"/>
            <person name="Wu L."/>
            <person name="Ma J."/>
        </authorList>
    </citation>
    <scope>NUCLEOTIDE SEQUENCE [LARGE SCALE GENOMIC DNA]</scope>
    <source>
        <strain evidence="7">JCM 4147</strain>
    </source>
</reference>
<evidence type="ECO:0000313" key="6">
    <source>
        <dbReference type="EMBL" id="MFC5912605.1"/>
    </source>
</evidence>
<dbReference type="NCBIfam" id="NF005543">
    <property type="entry name" value="PRK07206.1"/>
    <property type="match status" value="1"/>
</dbReference>
<evidence type="ECO:0000256" key="4">
    <source>
        <dbReference type="PROSITE-ProRule" id="PRU00409"/>
    </source>
</evidence>
<dbReference type="PROSITE" id="PS50975">
    <property type="entry name" value="ATP_GRASP"/>
    <property type="match status" value="1"/>
</dbReference>
<dbReference type="PANTHER" id="PTHR43585:SF2">
    <property type="entry name" value="ATP-GRASP ENZYME FSQD"/>
    <property type="match status" value="1"/>
</dbReference>
<name>A0ABW1GCQ0_9ACTN</name>
<proteinExistence type="predicted"/>
<evidence type="ECO:0000256" key="3">
    <source>
        <dbReference type="ARBA" id="ARBA00022840"/>
    </source>
</evidence>
<sequence>MTSSTDRRAMVIVDAFASARCLAPLFRARGVDCVHVQSTPTIPDVYAPSFHPDDFIANIVHDGDVAATVAAIDAHAPIGLLPGIERAVMLADELGEELGLPTNGTAQSLTRRDKFRMIETARAAGIPGTEQLLATDAETLLDWYGRNPGRVVLKPVSSAGNDGIFFCDDTDQVRAAFGKLHGTHSVLGQENQAVLAQEYLVGSEYIVNTVSLHGRHHVTDIWKMHHLSANGVRDLPAGAELMPRHGTDQEALVEHTLLVLDALGIRNGPAHTELKLTPKGPRLVETGARVCGADVHVPAGDAIGESQLDWTVDAYADPERFAQRWDSDYELLKHARIVNMVSPVEGDLVDYPQLADLQGLESFHEAVFRVTPGNRINRSVDDWTFPLRVFLTHETESTVVRDCTSARYLDGHGFYAVSATS</sequence>
<comment type="caution">
    <text evidence="6">The sequence shown here is derived from an EMBL/GenBank/DDBJ whole genome shotgun (WGS) entry which is preliminary data.</text>
</comment>
<evidence type="ECO:0000259" key="5">
    <source>
        <dbReference type="PROSITE" id="PS50975"/>
    </source>
</evidence>
<protein>
    <submittedName>
        <fullName evidence="6">ATP-grasp domain-containing protein</fullName>
    </submittedName>
</protein>
<keyword evidence="3 4" id="KW-0067">ATP-binding</keyword>
<dbReference type="Pfam" id="PF13535">
    <property type="entry name" value="ATP-grasp_4"/>
    <property type="match status" value="1"/>
</dbReference>
<organism evidence="6 7">
    <name type="scientific">Streptomyces pulveraceus</name>
    <dbReference type="NCBI Taxonomy" id="68258"/>
    <lineage>
        <taxon>Bacteria</taxon>
        <taxon>Bacillati</taxon>
        <taxon>Actinomycetota</taxon>
        <taxon>Actinomycetes</taxon>
        <taxon>Kitasatosporales</taxon>
        <taxon>Streptomycetaceae</taxon>
        <taxon>Streptomyces</taxon>
    </lineage>
</organism>
<accession>A0ABW1GCQ0</accession>